<keyword evidence="1" id="KW-1133">Transmembrane helix</keyword>
<gene>
    <name evidence="2" type="ORF">TS59_0760</name>
</gene>
<evidence type="ECO:0000313" key="2">
    <source>
        <dbReference type="EMBL" id="KJQ46350.1"/>
    </source>
</evidence>
<keyword evidence="1" id="KW-0472">Membrane</keyword>
<comment type="caution">
    <text evidence="2">The sequence shown here is derived from an EMBL/GenBank/DDBJ whole genome shotgun (WGS) entry which is preliminary data.</text>
</comment>
<dbReference type="EMBL" id="LAEW01000001">
    <property type="protein sequence ID" value="KJQ46350.1"/>
    <property type="molecule type" value="Genomic_DNA"/>
</dbReference>
<dbReference type="PROSITE" id="PS51257">
    <property type="entry name" value="PROKAR_LIPOPROTEIN"/>
    <property type="match status" value="1"/>
</dbReference>
<protein>
    <submittedName>
        <fullName evidence="2">Prolipoprotein</fullName>
    </submittedName>
</protein>
<organism evidence="2 3">
    <name type="scientific">Mycoplasma mycoides subsp. mycoides</name>
    <dbReference type="NCBI Taxonomy" id="2103"/>
    <lineage>
        <taxon>Bacteria</taxon>
        <taxon>Bacillati</taxon>
        <taxon>Mycoplasmatota</taxon>
        <taxon>Mollicutes</taxon>
        <taxon>Mycoplasmataceae</taxon>
        <taxon>Mycoplasma</taxon>
    </lineage>
</organism>
<accession>A0AAE2JTT3</accession>
<evidence type="ECO:0000256" key="1">
    <source>
        <dbReference type="SAM" id="Phobius"/>
    </source>
</evidence>
<name>A0AAE2JTT3_MYCMY</name>
<sequence>MKLNKNFKILIMFILIVSCILSTIASIYFSNVFSLNKNNLLKQSINITKPIIDNSKYLNKLLTTNDNKLNINSFKTIFLKELKKQNKELFLLDDLITFSYDNTSVSVEYQNYKWSYKIVYN</sequence>
<feature type="transmembrane region" description="Helical" evidence="1">
    <location>
        <begin position="7"/>
        <end position="29"/>
    </location>
</feature>
<dbReference type="Proteomes" id="UP000033624">
    <property type="component" value="Unassembled WGS sequence"/>
</dbReference>
<dbReference type="RefSeq" id="WP_045610416.1">
    <property type="nucleotide sequence ID" value="NZ_LAEW01000001.1"/>
</dbReference>
<keyword evidence="1" id="KW-0812">Transmembrane</keyword>
<evidence type="ECO:0000313" key="3">
    <source>
        <dbReference type="Proteomes" id="UP000033624"/>
    </source>
</evidence>
<proteinExistence type="predicted"/>
<dbReference type="AlphaFoldDB" id="A0AAE2JTT3"/>
<reference evidence="2 3" key="1">
    <citation type="submission" date="2015-02" db="EMBL/GenBank/DDBJ databases">
        <title>Mycoplasma mycoides subsp. mycoides strain:B237 Genome sequencing.</title>
        <authorList>
            <person name="Fischer A."/>
            <person name="Santana-Cruz I."/>
            <person name="Schieck E."/>
            <person name="Gourle H."/>
            <person name="Lambert M."/>
            <person name="Nadendla S."/>
            <person name="Miller R.A."/>
            <person name="Weber J."/>
            <person name="Bongcam-Rudloff E."/>
            <person name="Vashee S."/>
            <person name="Frey J."/>
            <person name="Jores J."/>
        </authorList>
    </citation>
    <scope>NUCLEOTIDE SEQUENCE [LARGE SCALE GENOMIC DNA]</scope>
    <source>
        <strain evidence="2 3">B237</strain>
    </source>
</reference>